<accession>A0ABP0VGN4</accession>
<sequence>MSRLFHFMALHEHRIRLGETALHSAAELDDYLAKAEIFLDDLGWANYLRGNKTKAVANVGHAIEILKQQHPTAAPMIVQTTLLHAKAERHLAMLVSNSSQAIEHIRAAASTPHRIAESTGNSEHSDRRSAARSSATETC</sequence>
<feature type="region of interest" description="Disordered" evidence="1">
    <location>
        <begin position="109"/>
        <end position="139"/>
    </location>
</feature>
<comment type="caution">
    <text evidence="2">The sequence shown here is derived from an EMBL/GenBank/DDBJ whole genome shotgun (WGS) entry which is preliminary data.</text>
</comment>
<protein>
    <submittedName>
        <fullName evidence="2">Uncharacterized protein</fullName>
    </submittedName>
</protein>
<organism evidence="2 3">
    <name type="scientific">Sphagnum jensenii</name>
    <dbReference type="NCBI Taxonomy" id="128206"/>
    <lineage>
        <taxon>Eukaryota</taxon>
        <taxon>Viridiplantae</taxon>
        <taxon>Streptophyta</taxon>
        <taxon>Embryophyta</taxon>
        <taxon>Bryophyta</taxon>
        <taxon>Sphagnophytina</taxon>
        <taxon>Sphagnopsida</taxon>
        <taxon>Sphagnales</taxon>
        <taxon>Sphagnaceae</taxon>
        <taxon>Sphagnum</taxon>
    </lineage>
</organism>
<dbReference type="Proteomes" id="UP001497444">
    <property type="component" value="Unassembled WGS sequence"/>
</dbReference>
<keyword evidence="3" id="KW-1185">Reference proteome</keyword>
<evidence type="ECO:0000313" key="2">
    <source>
        <dbReference type="EMBL" id="CAK9252642.1"/>
    </source>
</evidence>
<name>A0ABP0VGN4_9BRYO</name>
<gene>
    <name evidence="2" type="ORF">CSSPJE1EN1_LOCUS28020</name>
</gene>
<evidence type="ECO:0000313" key="3">
    <source>
        <dbReference type="Proteomes" id="UP001497444"/>
    </source>
</evidence>
<dbReference type="EMBL" id="CAXAQS010000680">
    <property type="protein sequence ID" value="CAK9252642.1"/>
    <property type="molecule type" value="Genomic_DNA"/>
</dbReference>
<evidence type="ECO:0000256" key="1">
    <source>
        <dbReference type="SAM" id="MobiDB-lite"/>
    </source>
</evidence>
<reference evidence="2" key="1">
    <citation type="submission" date="2024-02" db="EMBL/GenBank/DDBJ databases">
        <authorList>
            <consortium name="ELIXIR-Norway"/>
            <consortium name="Elixir Norway"/>
        </authorList>
    </citation>
    <scope>NUCLEOTIDE SEQUENCE</scope>
</reference>
<proteinExistence type="predicted"/>